<feature type="domain" description="TIR" evidence="5">
    <location>
        <begin position="21"/>
        <end position="185"/>
    </location>
</feature>
<dbReference type="InterPro" id="IPR044974">
    <property type="entry name" value="Disease_R_plants"/>
</dbReference>
<reference evidence="6" key="1">
    <citation type="submission" date="2023-10" db="EMBL/GenBank/DDBJ databases">
        <title>Chromosome-level genome of the transformable northern wattle, Acacia crassicarpa.</title>
        <authorList>
            <person name="Massaro I."/>
            <person name="Sinha N.R."/>
            <person name="Poethig S."/>
            <person name="Leichty A.R."/>
        </authorList>
    </citation>
    <scope>NUCLEOTIDE SEQUENCE</scope>
    <source>
        <strain evidence="6">Acra3RX</strain>
        <tissue evidence="6">Leaf</tissue>
    </source>
</reference>
<dbReference type="InterPro" id="IPR027417">
    <property type="entry name" value="P-loop_NTPase"/>
</dbReference>
<dbReference type="SMART" id="SM00255">
    <property type="entry name" value="TIR"/>
    <property type="match status" value="1"/>
</dbReference>
<dbReference type="Pfam" id="PF01582">
    <property type="entry name" value="TIR"/>
    <property type="match status" value="1"/>
</dbReference>
<keyword evidence="1" id="KW-0433">Leucine-rich repeat</keyword>
<dbReference type="PROSITE" id="PS51450">
    <property type="entry name" value="LRR"/>
    <property type="match status" value="1"/>
</dbReference>
<evidence type="ECO:0000313" key="7">
    <source>
        <dbReference type="Proteomes" id="UP001293593"/>
    </source>
</evidence>
<evidence type="ECO:0000256" key="1">
    <source>
        <dbReference type="ARBA" id="ARBA00022614"/>
    </source>
</evidence>
<dbReference type="InterPro" id="IPR003591">
    <property type="entry name" value="Leu-rich_rpt_typical-subtyp"/>
</dbReference>
<keyword evidence="4" id="KW-0520">NAD</keyword>
<evidence type="ECO:0000259" key="5">
    <source>
        <dbReference type="PROSITE" id="PS50104"/>
    </source>
</evidence>
<dbReference type="InterPro" id="IPR042197">
    <property type="entry name" value="Apaf_helical"/>
</dbReference>
<dbReference type="InterPro" id="IPR035897">
    <property type="entry name" value="Toll_tir_struct_dom_sf"/>
</dbReference>
<keyword evidence="3" id="KW-0611">Plant defense</keyword>
<sequence length="1035" mass="118268">MPKAAASSSLTDTDHSIFSRKYYHVFLSFRGDDTRKGFIDHLYAELQRKGIVTFKDDQELKSGELIPEKLMKAIEESMFAIVVLSKNYASSSWCLNELHKIVESRHDLDRTVFPVFYDVDPSYVRHQKGSIAMAFKKHEATFAEEKIQSWREALAKVANLTGWETKNRNEVGLIGDITAAVWTQISIKLPSNFDYLLRIQRQANKLISLLKIDLDHKCFIGIWGMGGSGKTTLARVVYEAIQSKFEITCFLSNIRENLLVDSTCGLVDLQKKLLSCLHQKNIEIIDSYGGMRAIRHFFCNKKVLIVLDDVSHISQLENLAGNKDWFGDGSKIIVTTEDSHLLKTHGQFEKYEIETLNHYLALKLLCQKAFKQNNPEEGFVELSQKVVQHASGLPLALQVLGKFLCGRSQSEWRDMVDKMKKKQDLHKDILRKLRVSFDGLEDEEFKTIFLDIACFFNRKPEVFVMKVLENCGLHPTIGINVLIEKSLLSYISFKNGDRLLSMHNLLQEMGKNIVLQESPNDASRRSRLWSQEEIDQVLKGNNGTEKVQSMGLNLEQPHEANWHPDCFSKMRNLRLLFFRNVHLVQNSLNSLPSSLKVLIWEHYPLKALPQNIGQLYELVEITLCHSRIQNLWNGTPVLDKLKFIDLSHSKDLIETPDFSRVPNLESLILEGCINLVKIHESMGHLKKLVKLNLKDCRSLVNFPINKEMNSLEEFIHVGCSKLGNLLDNLGKSSTKPHRTSCFCCVSFANNHLKITPMGLKLPDSLLSLTSLRELNLSFCNLSDGSIPEGFNGLSSLEKLDLRGNNFTNLSDHDNDVISKLVNLKYLDLSNCAKLQSIPLLPPNLITASASFCPSMKPLQDVHHLFASPLSKNRSLLLHEGDITLLHVQGNAIPTWFQRRDDHFSSDEEGFGPRVSILVEIPFNQGQTNEWLRIGVCLAVNSREIRREKRIHWSYKAINNEEDERFCQGSEREFYIGNGLHSPNPHLYIAFIPFNTHNCWSNNLRGDDHGRQLVLSLRFNMHCDIKDYGWRLIYSS</sequence>
<comment type="caution">
    <text evidence="6">The sequence shown here is derived from an EMBL/GenBank/DDBJ whole genome shotgun (WGS) entry which is preliminary data.</text>
</comment>
<proteinExistence type="predicted"/>
<dbReference type="FunFam" id="3.40.50.10140:FF:000007">
    <property type="entry name" value="Disease resistance protein (TIR-NBS-LRR class)"/>
    <property type="match status" value="1"/>
</dbReference>
<dbReference type="Gene3D" id="3.40.50.10140">
    <property type="entry name" value="Toll/interleukin-1 receptor homology (TIR) domain"/>
    <property type="match status" value="1"/>
</dbReference>
<dbReference type="Gene3D" id="1.10.8.430">
    <property type="entry name" value="Helical domain of apoptotic protease-activating factors"/>
    <property type="match status" value="1"/>
</dbReference>
<protein>
    <recommendedName>
        <fullName evidence="5">TIR domain-containing protein</fullName>
    </recommendedName>
</protein>
<dbReference type="SMART" id="SM00369">
    <property type="entry name" value="LRR_TYP"/>
    <property type="match status" value="3"/>
</dbReference>
<dbReference type="InterPro" id="IPR032675">
    <property type="entry name" value="LRR_dom_sf"/>
</dbReference>
<dbReference type="Pfam" id="PF00931">
    <property type="entry name" value="NB-ARC"/>
    <property type="match status" value="1"/>
</dbReference>
<evidence type="ECO:0000313" key="6">
    <source>
        <dbReference type="EMBL" id="KAK4275434.1"/>
    </source>
</evidence>
<evidence type="ECO:0000256" key="4">
    <source>
        <dbReference type="ARBA" id="ARBA00023027"/>
    </source>
</evidence>
<dbReference type="InterPro" id="IPR000157">
    <property type="entry name" value="TIR_dom"/>
</dbReference>
<dbReference type="GO" id="GO:0043531">
    <property type="term" value="F:ADP binding"/>
    <property type="evidence" value="ECO:0007669"/>
    <property type="project" value="InterPro"/>
</dbReference>
<accession>A0AAE1KHQ6</accession>
<dbReference type="Proteomes" id="UP001293593">
    <property type="component" value="Unassembled WGS sequence"/>
</dbReference>
<dbReference type="SUPFAM" id="SSF52058">
    <property type="entry name" value="L domain-like"/>
    <property type="match status" value="1"/>
</dbReference>
<dbReference type="PROSITE" id="PS50104">
    <property type="entry name" value="TIR"/>
    <property type="match status" value="1"/>
</dbReference>
<dbReference type="PANTHER" id="PTHR11017:SF559">
    <property type="entry name" value="DISEASE RESISTANCE PROTEIN CHL1"/>
    <property type="match status" value="1"/>
</dbReference>
<dbReference type="PANTHER" id="PTHR11017">
    <property type="entry name" value="LEUCINE-RICH REPEAT-CONTAINING PROTEIN"/>
    <property type="match status" value="1"/>
</dbReference>
<dbReference type="SUPFAM" id="SSF46785">
    <property type="entry name" value="Winged helix' DNA-binding domain"/>
    <property type="match status" value="1"/>
</dbReference>
<dbReference type="Gene3D" id="3.80.10.10">
    <property type="entry name" value="Ribonuclease Inhibitor"/>
    <property type="match status" value="2"/>
</dbReference>
<dbReference type="Gene3D" id="3.40.50.300">
    <property type="entry name" value="P-loop containing nucleotide triphosphate hydrolases"/>
    <property type="match status" value="1"/>
</dbReference>
<organism evidence="6 7">
    <name type="scientific">Acacia crassicarpa</name>
    <name type="common">northern wattle</name>
    <dbReference type="NCBI Taxonomy" id="499986"/>
    <lineage>
        <taxon>Eukaryota</taxon>
        <taxon>Viridiplantae</taxon>
        <taxon>Streptophyta</taxon>
        <taxon>Embryophyta</taxon>
        <taxon>Tracheophyta</taxon>
        <taxon>Spermatophyta</taxon>
        <taxon>Magnoliopsida</taxon>
        <taxon>eudicotyledons</taxon>
        <taxon>Gunneridae</taxon>
        <taxon>Pentapetalae</taxon>
        <taxon>rosids</taxon>
        <taxon>fabids</taxon>
        <taxon>Fabales</taxon>
        <taxon>Fabaceae</taxon>
        <taxon>Caesalpinioideae</taxon>
        <taxon>mimosoid clade</taxon>
        <taxon>Acacieae</taxon>
        <taxon>Acacia</taxon>
    </lineage>
</organism>
<evidence type="ECO:0000256" key="2">
    <source>
        <dbReference type="ARBA" id="ARBA00022737"/>
    </source>
</evidence>
<dbReference type="Pfam" id="PF23282">
    <property type="entry name" value="WHD_ROQ1"/>
    <property type="match status" value="1"/>
</dbReference>
<keyword evidence="2" id="KW-0677">Repeat</keyword>
<dbReference type="PRINTS" id="PR00364">
    <property type="entry name" value="DISEASERSIST"/>
</dbReference>
<dbReference type="InterPro" id="IPR036390">
    <property type="entry name" value="WH_DNA-bd_sf"/>
</dbReference>
<dbReference type="GO" id="GO:0007165">
    <property type="term" value="P:signal transduction"/>
    <property type="evidence" value="ECO:0007669"/>
    <property type="project" value="InterPro"/>
</dbReference>
<dbReference type="SUPFAM" id="SSF52540">
    <property type="entry name" value="P-loop containing nucleoside triphosphate hydrolases"/>
    <property type="match status" value="1"/>
</dbReference>
<evidence type="ECO:0000256" key="3">
    <source>
        <dbReference type="ARBA" id="ARBA00022821"/>
    </source>
</evidence>
<keyword evidence="7" id="KW-1185">Reference proteome</keyword>
<dbReference type="SUPFAM" id="SSF52200">
    <property type="entry name" value="Toll/Interleukin receptor TIR domain"/>
    <property type="match status" value="1"/>
</dbReference>
<dbReference type="InterPro" id="IPR002182">
    <property type="entry name" value="NB-ARC"/>
</dbReference>
<gene>
    <name evidence="6" type="ORF">QN277_018517</name>
</gene>
<dbReference type="InterPro" id="IPR001611">
    <property type="entry name" value="Leu-rich_rpt"/>
</dbReference>
<dbReference type="InterPro" id="IPR058192">
    <property type="entry name" value="WHD_ROQ1-like"/>
</dbReference>
<dbReference type="GO" id="GO:0006952">
    <property type="term" value="P:defense response"/>
    <property type="evidence" value="ECO:0007669"/>
    <property type="project" value="UniProtKB-KW"/>
</dbReference>
<name>A0AAE1KHQ6_9FABA</name>
<dbReference type="AlphaFoldDB" id="A0AAE1KHQ6"/>
<dbReference type="EMBL" id="JAWXYG010000004">
    <property type="protein sequence ID" value="KAK4275434.1"/>
    <property type="molecule type" value="Genomic_DNA"/>
</dbReference>